<dbReference type="InterPro" id="IPR017927">
    <property type="entry name" value="FAD-bd_FR_type"/>
</dbReference>
<feature type="transmembrane region" description="Helical" evidence="6">
    <location>
        <begin position="150"/>
        <end position="174"/>
    </location>
</feature>
<feature type="transmembrane region" description="Helical" evidence="6">
    <location>
        <begin position="20"/>
        <end position="37"/>
    </location>
</feature>
<dbReference type="GO" id="GO:0016175">
    <property type="term" value="F:superoxide-generating NAD(P)H oxidase activity"/>
    <property type="evidence" value="ECO:0007669"/>
    <property type="project" value="TreeGrafter"/>
</dbReference>
<keyword evidence="9" id="KW-1185">Reference proteome</keyword>
<dbReference type="PROSITE" id="PS51384">
    <property type="entry name" value="FAD_FR"/>
    <property type="match status" value="1"/>
</dbReference>
<dbReference type="Proteomes" id="UP000001396">
    <property type="component" value="Unassembled WGS sequence"/>
</dbReference>
<dbReference type="InterPro" id="IPR013121">
    <property type="entry name" value="Fe_red_NAD-bd_6"/>
</dbReference>
<dbReference type="RefSeq" id="XP_020428049.1">
    <property type="nucleotide sequence ID" value="XM_020581262.1"/>
</dbReference>
<dbReference type="PANTHER" id="PTHR11972:SF153">
    <property type="entry name" value="SUPEROXIDE-GENERATING NADPH OXIDASE HEAVY CHAIN SUBUNIT A"/>
    <property type="match status" value="1"/>
</dbReference>
<dbReference type="SFLD" id="SFLDS00052">
    <property type="entry name" value="Ferric_Reductase_Domain"/>
    <property type="match status" value="1"/>
</dbReference>
<dbReference type="InterPro" id="IPR017938">
    <property type="entry name" value="Riboflavin_synthase-like_b-brl"/>
</dbReference>
<dbReference type="PANTHER" id="PTHR11972">
    <property type="entry name" value="NADPH OXIDASE"/>
    <property type="match status" value="1"/>
</dbReference>
<dbReference type="SUPFAM" id="SSF49265">
    <property type="entry name" value="Fibronectin type III"/>
    <property type="match status" value="2"/>
</dbReference>
<dbReference type="InterPro" id="IPR013112">
    <property type="entry name" value="FAD-bd_8"/>
</dbReference>
<dbReference type="EMBL" id="ADBJ01000050">
    <property type="protein sequence ID" value="EFA75915.1"/>
    <property type="molecule type" value="Genomic_DNA"/>
</dbReference>
<evidence type="ECO:0000256" key="1">
    <source>
        <dbReference type="ARBA" id="ARBA00004141"/>
    </source>
</evidence>
<dbReference type="InterPro" id="IPR013130">
    <property type="entry name" value="Fe3_Rdtase_TM_dom"/>
</dbReference>
<dbReference type="Pfam" id="PF23106">
    <property type="entry name" value="EGF_Teneurin"/>
    <property type="match status" value="1"/>
</dbReference>
<feature type="transmembrane region" description="Helical" evidence="6">
    <location>
        <begin position="215"/>
        <end position="234"/>
    </location>
</feature>
<evidence type="ECO:0000259" key="7">
    <source>
        <dbReference type="PROSITE" id="PS51384"/>
    </source>
</evidence>
<dbReference type="CDD" id="cd06186">
    <property type="entry name" value="NOX_Duox_like_FAD_NADP"/>
    <property type="match status" value="1"/>
</dbReference>
<gene>
    <name evidence="8" type="ORF">PPL_10487</name>
</gene>
<evidence type="ECO:0000256" key="3">
    <source>
        <dbReference type="ARBA" id="ARBA00022989"/>
    </source>
</evidence>
<dbReference type="OMA" id="TMKSVQF"/>
<evidence type="ECO:0000256" key="6">
    <source>
        <dbReference type="SAM" id="Phobius"/>
    </source>
</evidence>
<reference evidence="8 9" key="1">
    <citation type="journal article" date="2011" name="Genome Res.">
        <title>Phylogeny-wide analysis of social amoeba genomes highlights ancient origins for complex intercellular communication.</title>
        <authorList>
            <person name="Heidel A.J."/>
            <person name="Lawal H.M."/>
            <person name="Felder M."/>
            <person name="Schilde C."/>
            <person name="Helps N.R."/>
            <person name="Tunggal B."/>
            <person name="Rivero F."/>
            <person name="John U."/>
            <person name="Schleicher M."/>
            <person name="Eichinger L."/>
            <person name="Platzer M."/>
            <person name="Noegel A.A."/>
            <person name="Schaap P."/>
            <person name="Gloeckner G."/>
        </authorList>
    </citation>
    <scope>NUCLEOTIDE SEQUENCE [LARGE SCALE GENOMIC DNA]</scope>
    <source>
        <strain evidence="9">ATCC 26659 / Pp 5 / PN500</strain>
    </source>
</reference>
<dbReference type="InterPro" id="IPR039261">
    <property type="entry name" value="FNR_nucleotide-bd"/>
</dbReference>
<dbReference type="SFLD" id="SFLDG01168">
    <property type="entry name" value="Ferric_reductase_subgroup_(FRE"/>
    <property type="match status" value="1"/>
</dbReference>
<dbReference type="Pfam" id="PF01794">
    <property type="entry name" value="Ferric_reduct"/>
    <property type="match status" value="1"/>
</dbReference>
<keyword evidence="2 6" id="KW-0812">Transmembrane</keyword>
<dbReference type="InParanoid" id="D3BR83"/>
<keyword evidence="5 6" id="KW-0472">Membrane</keyword>
<dbReference type="GeneID" id="31365956"/>
<dbReference type="Gene3D" id="3.40.50.80">
    <property type="entry name" value="Nucleotide-binding domain of ferredoxin-NADP reductase (FNR) module"/>
    <property type="match status" value="1"/>
</dbReference>
<feature type="transmembrane region" description="Helical" evidence="6">
    <location>
        <begin position="358"/>
        <end position="375"/>
    </location>
</feature>
<dbReference type="Pfam" id="PF22933">
    <property type="entry name" value="ComC_SSD"/>
    <property type="match status" value="2"/>
</dbReference>
<evidence type="ECO:0000256" key="5">
    <source>
        <dbReference type="ARBA" id="ARBA00023136"/>
    </source>
</evidence>
<feature type="transmembrane region" description="Helical" evidence="6">
    <location>
        <begin position="1610"/>
        <end position="1630"/>
    </location>
</feature>
<evidence type="ECO:0000256" key="2">
    <source>
        <dbReference type="ARBA" id="ARBA00022692"/>
    </source>
</evidence>
<evidence type="ECO:0000313" key="8">
    <source>
        <dbReference type="EMBL" id="EFA75915.1"/>
    </source>
</evidence>
<feature type="transmembrane region" description="Helical" evidence="6">
    <location>
        <begin position="107"/>
        <end position="130"/>
    </location>
</feature>
<dbReference type="InterPro" id="IPR054484">
    <property type="entry name" value="ComC_SSD"/>
</dbReference>
<keyword evidence="3 6" id="KW-1133">Transmembrane helix</keyword>
<dbReference type="SUPFAM" id="SSF63380">
    <property type="entry name" value="Riboflavin synthase domain-like"/>
    <property type="match status" value="1"/>
</dbReference>
<comment type="caution">
    <text evidence="8">The sequence shown here is derived from an EMBL/GenBank/DDBJ whole genome shotgun (WGS) entry which is preliminary data.</text>
</comment>
<protein>
    <recommendedName>
        <fullName evidence="7">FAD-binding FR-type domain-containing protein</fullName>
    </recommendedName>
</protein>
<proteinExistence type="predicted"/>
<dbReference type="InterPro" id="IPR050369">
    <property type="entry name" value="RBOH/FRE"/>
</dbReference>
<dbReference type="GO" id="GO:0006952">
    <property type="term" value="P:defense response"/>
    <property type="evidence" value="ECO:0007669"/>
    <property type="project" value="TreeGrafter"/>
</dbReference>
<name>D3BR83_HETP5</name>
<feature type="transmembrane region" description="Helical" evidence="6">
    <location>
        <begin position="186"/>
        <end position="209"/>
    </location>
</feature>
<feature type="transmembrane region" description="Helical" evidence="6">
    <location>
        <begin position="1568"/>
        <end position="1589"/>
    </location>
</feature>
<dbReference type="GO" id="GO:0043020">
    <property type="term" value="C:NADPH oxidase complex"/>
    <property type="evidence" value="ECO:0007669"/>
    <property type="project" value="TreeGrafter"/>
</dbReference>
<dbReference type="SUPFAM" id="SSF52343">
    <property type="entry name" value="Ferredoxin reductase-like, C-terminal NADP-linked domain"/>
    <property type="match status" value="1"/>
</dbReference>
<evidence type="ECO:0000256" key="4">
    <source>
        <dbReference type="ARBA" id="ARBA00023002"/>
    </source>
</evidence>
<dbReference type="GO" id="GO:0042554">
    <property type="term" value="P:superoxide anion generation"/>
    <property type="evidence" value="ECO:0007669"/>
    <property type="project" value="TreeGrafter"/>
</dbReference>
<feature type="domain" description="FAD-binding FR-type" evidence="7">
    <location>
        <begin position="229"/>
        <end position="352"/>
    </location>
</feature>
<dbReference type="InterPro" id="IPR036116">
    <property type="entry name" value="FN3_sf"/>
</dbReference>
<dbReference type="Gene3D" id="2.40.30.10">
    <property type="entry name" value="Translation factors"/>
    <property type="match status" value="1"/>
</dbReference>
<comment type="subcellular location">
    <subcellularLocation>
        <location evidence="1">Membrane</location>
        <topology evidence="1">Multi-pass membrane protein</topology>
    </subcellularLocation>
</comment>
<dbReference type="Pfam" id="PF08030">
    <property type="entry name" value="NAD_binding_6"/>
    <property type="match status" value="1"/>
</dbReference>
<evidence type="ECO:0000313" key="9">
    <source>
        <dbReference type="Proteomes" id="UP000001396"/>
    </source>
</evidence>
<dbReference type="Pfam" id="PF08022">
    <property type="entry name" value="FAD_binding_8"/>
    <property type="match status" value="1"/>
</dbReference>
<dbReference type="STRING" id="670386.D3BR83"/>
<feature type="transmembrane region" description="Helical" evidence="6">
    <location>
        <begin position="2706"/>
        <end position="2726"/>
    </location>
</feature>
<sequence length="2748" mass="307389">MGLKMPTKEEVRKYWVNDGPKLVFVTLFFAGNAAVFLERFFHYKYKAPEVYDLLGYGACVARGSAAMIKLDSALILIPVLRNFLSWLRGTFVNNYVPIDKNIVFHRLCAWTICVATFAHIMAHFSNFQVISTVDDPVELAPIKMDTIPTARYLAFHTLAGWTGHLATVAMLLMFSSSIESIRRPMFEIFWFTHHLFIVYFGLIAVHGLAGLLEKATFWMWVIGPCVLYVLERIVRVARSKQTTLLLLARQHPSRTIELRMKVEKFKYKPGQYLFLNCPTIARNEWHPFTITSAPEEDFVSCHINVVGNWTGKLSTLMNPDKKMGIVQENVLNAPDGKPILRIDGPFGAASEEVFKYKYVMLIGAGIGVTPFASILKHIKFQLSRQYQTTQMVEKVHFFWICRDRSSFEWFSGIIGALEMENINNFLDINPYLTGALSAQEVRDVMYAGGEEDARDQITGFTAPTQFGRPKWSEIFADYSQRYAGKDVGVFFCGPKILSKSLYKNSQPIYSDPLSVPPLNFITMMVYNWSDCSENGLPTALPEKIVSFGLPDICYQYSDTQSLKLVLIGLDLTFNMYIDNACQNMESNNVYQVGSNCIAFRYFYQPKYFMFRYGPVQLPPKTLQTPYLYYERVPYLNSTCSSTNGDGYFYSRNMVKPNTCTFSETMDGPSFKSLDGDSTSIQLSNSVVSCVTGPVSTYYSQCPVSMDNFRIVNAFKTSGPSVVPPFVTVLSYGLIRIEHLDYGYSEKHTLFGTIVLSYNETSEQYSNNVFRLSNNMTLTKMPTNFQGQISILIDGYDWIQNAQIPAFVSNTFIIPKKPQMASLSSTPGVTSTTLSYHSIDGFPGENVYNVSVLTLSTAEKVYYPQCKSTLTCEISGLLPGASLYFNVSVTNRGASDYIGRSLRLKDPIKDFNFTIQKPTMSSVTIDFAIGGVGIGAVNYTLNITNLNDNTFFITSTMKQFYTLNLPTTAANYSITATAENEGVTLAYGPEIFKWSGDIKITDVDIYNITTYSALFNISATGVPDTFQVIAVETVSGTPTYYTGLSDMLYSMKPNTLYNISFQIKESAQHYSNIVYKSIQTYDKINNLTYTLDQRLNTTSHSIYVFIEMFSKGGVPNDIVYGYESRDDYPFIVIDNTIVVSNFTPGDIFTFTLYANSDDYFTRNGPHTIQIFSFPYIEDVYNSSQYDSIYLNWTAGGGVPYNNTFDVSLFNPSKPLDLSNIVCSGNITSCLVRNLADNTLYGFKVTMRSDQFDPVTYSLNVKTLPYPDTCIDRNGNSSIVCNGHGRCLNGSCLCDSKWVGVYCEKEITGGGDNGSGTNVNPNPNGPDIIIDNKNVYYQFQFSEIREVNPEKSVVKKLDMPSLKWSYSNGSTTINSLTHINWIYRTGRNSMFDSLNITFLQYKYSGIGNNSVLQDKIPINFANQVFYIDVGSVKYTIDIGEWKFDSLLNTLEIVTNISQPKVENEGCGSNEDIDFDNNIVLNSTDYTSIMIGNDQLVVGKLINRAMLDGMPRRISYRVDVSDDNSKANQQVLNLITEVPHFQDRASLDPDFSLIINVETDNTCSNSNAWKIAVGVVVGGVGLISIAAGVFLYKRKLTKKRHYEAKLKKVQQQIFNNNIFFIFLFLLSTGRNTFNIINGDIIVPKTPFINMLIYDSINCSQSGQPTGQPEKVVSFQPLYCYEYNGKSLMIKTITGNQLMYSIYPEPNCMGPFNTTGYSYAPNSNCLLINPLLGPQKYVVFNEGIPQMPRLKVPNSYYYEKMPSNYTTCSMTGIDTYNYARTAVKNGVCTYNDIDKNPSLMSPLTSSSVQIDNSAVSCSNPNYVIYSSGCANFASSNPYSIANAFRNVVVPPATLAPTFTPVSYNQILLSGVDFGYQNHGSLFCEVTYTVDGSSNNLSPGNLFEVSDSMTLTGLPQGKLVYISLNLYGYDYISNSYAPMLTTLEASMPAYPQITEVTPFLITTKSISISYKTTGGLPGADTFNVTSEGMTFPKCQKQSTCILSGFTPGRSVDVFVTVENTGLSQLHQSTIQLLKPMTFQARLYLYNTNFTVQMTPSSGGYGDTVYIFSFHNIDINRTMGVTTYVPRYSFQPILFNSYNITINSTNDGNSQIITFNNYQLFGVLEITNIAFLSIGVSNASIQVSTSQLYRPTFNITVVGINDNNRVLGVFNTTSFNLTELQGGREYQLGISIDDGSRRSEVKLVNFLTFSPLTKDRVVFIQRINSSNPESWYLQVEIYASGGIPNMSIYTFATLIRGTPYQSSKYSNIIILNDLNFNSTPQSFKAVVENDGEFVLFLESVTLYQFPVFNKTEYQAGYDSIFLNWTDLYSGGSGNNTFDIYIFNPNRPTTVSTLLCSGDINTCLATGLTSNTLYGFNITMKSVQFDPIYFTLNVQTKEYPNVVTCVDPKGSTTLDCNGYGKCVNGTCLCEKDRTGIYCENKIPGGNGGNNGGGTNVNPNPNDPTIIIDNKDVSYQFTVYEIREVDDMSNTLKSVNISNLKWTLQNQSNQPVPSIDKDLQLNQWIYTSNLYNIIDSIKITFIQYKYPNHNNNNNLEKIPITFANQLFYIDVGSIKYTIELDGWKFDSLLSTLEIVTNITQPVLTAGSGCSDDDNEVIDESVLSNSTEFTSFFLGRNQAVLGKLLNRALLDDIPRRISYKAAIFKIDDKDDQQMLSVTTSIPYFSYTAKLDPDFSLLVTTGGNGKCSKSSNSWKIAVGVVVGVVGAVAIAVALFIRYKMHLKKRKYEAKLKKVQHQM</sequence>
<dbReference type="SFLD" id="SFLDG01169">
    <property type="entry name" value="NADPH_oxidase_subgroup_(NOX)"/>
    <property type="match status" value="1"/>
</dbReference>
<dbReference type="Gene3D" id="2.10.25.10">
    <property type="entry name" value="Laminin"/>
    <property type="match status" value="1"/>
</dbReference>
<accession>D3BR83</accession>
<keyword evidence="4" id="KW-0560">Oxidoreductase</keyword>
<organism evidence="8 9">
    <name type="scientific">Heterostelium pallidum (strain ATCC 26659 / Pp 5 / PN500)</name>
    <name type="common">Cellular slime mold</name>
    <name type="synonym">Polysphondylium pallidum</name>
    <dbReference type="NCBI Taxonomy" id="670386"/>
    <lineage>
        <taxon>Eukaryota</taxon>
        <taxon>Amoebozoa</taxon>
        <taxon>Evosea</taxon>
        <taxon>Eumycetozoa</taxon>
        <taxon>Dictyostelia</taxon>
        <taxon>Acytosteliales</taxon>
        <taxon>Acytosteliaceae</taxon>
        <taxon>Heterostelium</taxon>
    </lineage>
</organism>